<evidence type="ECO:0000313" key="2">
    <source>
        <dbReference type="Proteomes" id="UP000022910"/>
    </source>
</evidence>
<reference evidence="1 2" key="1">
    <citation type="submission" date="2014-02" db="EMBL/GenBank/DDBJ databases">
        <title>Single nucleus genome sequencing reveals high similarity among nuclei of an endomycorrhizal fungus.</title>
        <authorList>
            <person name="Lin K."/>
            <person name="Geurts R."/>
            <person name="Zhang Z."/>
            <person name="Limpens E."/>
            <person name="Saunders D.G."/>
            <person name="Mu D."/>
            <person name="Pang E."/>
            <person name="Cao H."/>
            <person name="Cha H."/>
            <person name="Lin T."/>
            <person name="Zhou Q."/>
            <person name="Shang Y."/>
            <person name="Li Y."/>
            <person name="Ivanov S."/>
            <person name="Sharma T."/>
            <person name="Velzen R.V."/>
            <person name="Ruijter N.D."/>
            <person name="Aanen D.K."/>
            <person name="Win J."/>
            <person name="Kamoun S."/>
            <person name="Bisseling T."/>
            <person name="Huang S."/>
        </authorList>
    </citation>
    <scope>NUCLEOTIDE SEQUENCE [LARGE SCALE GENOMIC DNA]</scope>
    <source>
        <strain evidence="2">DAOM197198w</strain>
    </source>
</reference>
<organism evidence="1 2">
    <name type="scientific">Rhizophagus irregularis (strain DAOM 197198w)</name>
    <name type="common">Glomus intraradices</name>
    <dbReference type="NCBI Taxonomy" id="1432141"/>
    <lineage>
        <taxon>Eukaryota</taxon>
        <taxon>Fungi</taxon>
        <taxon>Fungi incertae sedis</taxon>
        <taxon>Mucoromycota</taxon>
        <taxon>Glomeromycotina</taxon>
        <taxon>Glomeromycetes</taxon>
        <taxon>Glomerales</taxon>
        <taxon>Glomeraceae</taxon>
        <taxon>Rhizophagus</taxon>
    </lineage>
</organism>
<dbReference type="OrthoDB" id="10453630at2759"/>
<name>A0A015JBI4_RHIIW</name>
<sequence length="106" mass="12404">MLIGQGVAPTKRCEKVITEAWKDTKKTNLWVVEYRSKGLIYSGFLGIFRRKFFRSAQQNFSTRMESKSSNGRFSEEHLLWNKLRQQILSEERSAISAVNHVPRRGR</sequence>
<protein>
    <submittedName>
        <fullName evidence="1">Uncharacterized protein</fullName>
    </submittedName>
</protein>
<keyword evidence="2" id="KW-1185">Reference proteome</keyword>
<dbReference type="Proteomes" id="UP000022910">
    <property type="component" value="Unassembled WGS sequence"/>
</dbReference>
<comment type="caution">
    <text evidence="1">The sequence shown here is derived from an EMBL/GenBank/DDBJ whole genome shotgun (WGS) entry which is preliminary data.</text>
</comment>
<dbReference type="EMBL" id="JEMT01029323">
    <property type="protein sequence ID" value="EXX52274.1"/>
    <property type="molecule type" value="Genomic_DNA"/>
</dbReference>
<evidence type="ECO:0000313" key="1">
    <source>
        <dbReference type="EMBL" id="EXX52274.1"/>
    </source>
</evidence>
<proteinExistence type="predicted"/>
<dbReference type="AlphaFoldDB" id="A0A015JBI4"/>
<gene>
    <name evidence="1" type="ORF">RirG_254430</name>
</gene>
<accession>A0A015JBI4</accession>
<dbReference type="HOGENOM" id="CLU_2224664_0_0_1"/>